<dbReference type="PANTHER" id="PTHR44329">
    <property type="entry name" value="SERINE/THREONINE-PROTEIN KINASE TNNI3K-RELATED"/>
    <property type="match status" value="1"/>
</dbReference>
<gene>
    <name evidence="3" type="ORF">RDB_LOCUS66542</name>
</gene>
<dbReference type="InterPro" id="IPR008271">
    <property type="entry name" value="Ser/Thr_kinase_AS"/>
</dbReference>
<dbReference type="GO" id="GO:0004674">
    <property type="term" value="F:protein serine/threonine kinase activity"/>
    <property type="evidence" value="ECO:0007669"/>
    <property type="project" value="TreeGrafter"/>
</dbReference>
<dbReference type="GO" id="GO:0005524">
    <property type="term" value="F:ATP binding"/>
    <property type="evidence" value="ECO:0007669"/>
    <property type="project" value="InterPro"/>
</dbReference>
<protein>
    <recommendedName>
        <fullName evidence="2">Protein kinase domain-containing protein</fullName>
    </recommendedName>
</protein>
<feature type="non-terminal residue" evidence="3">
    <location>
        <position position="1"/>
    </location>
</feature>
<evidence type="ECO:0000259" key="2">
    <source>
        <dbReference type="PROSITE" id="PS50011"/>
    </source>
</evidence>
<dbReference type="Pfam" id="PF07714">
    <property type="entry name" value="PK_Tyr_Ser-Thr"/>
    <property type="match status" value="1"/>
</dbReference>
<evidence type="ECO:0000313" key="3">
    <source>
        <dbReference type="EMBL" id="CAE6459511.1"/>
    </source>
</evidence>
<feature type="domain" description="Protein kinase" evidence="2">
    <location>
        <begin position="68"/>
        <end position="328"/>
    </location>
</feature>
<reference evidence="3" key="1">
    <citation type="submission" date="2021-01" db="EMBL/GenBank/DDBJ databases">
        <authorList>
            <person name="Kaushik A."/>
        </authorList>
    </citation>
    <scope>NUCLEOTIDE SEQUENCE</scope>
    <source>
        <strain evidence="3">AG4-RS23</strain>
    </source>
</reference>
<dbReference type="InterPro" id="IPR011009">
    <property type="entry name" value="Kinase-like_dom_sf"/>
</dbReference>
<sequence length="328" mass="37289">MIWEVLGDSSDQVYSPQDEPQVEVRDEPSKSENLNTEAIDRHMSTWDMFDRLVNHGCVDLSLQMDTKQDSAVIASGGGFGDIWMGKLYNGTKVAIKAWRSSMIEQCDYKKLKRATREIYYWSKMKHENIHQLMGVIIFKDNYLGMVSQWMENGNLSQYIRANPDVDRYQLCIQVASGLAYMHACNMVHGDLKSFNVLISSDGIAKLSDFGLSTMYEASIAFSETSITVGTTRWAAPELLDEESPKASKSSDVYALGMTMLEIFTGAVPYPQCQRDFSVMRMVQQKILPTRPEGRIHTGQRGNKIWELLMSCWNYEPNERPSAQEVVKL</sequence>
<organism evidence="3 4">
    <name type="scientific">Rhizoctonia solani</name>
    <dbReference type="NCBI Taxonomy" id="456999"/>
    <lineage>
        <taxon>Eukaryota</taxon>
        <taxon>Fungi</taxon>
        <taxon>Dikarya</taxon>
        <taxon>Basidiomycota</taxon>
        <taxon>Agaricomycotina</taxon>
        <taxon>Agaricomycetes</taxon>
        <taxon>Cantharellales</taxon>
        <taxon>Ceratobasidiaceae</taxon>
        <taxon>Rhizoctonia</taxon>
    </lineage>
</organism>
<dbReference type="EMBL" id="CAJMWY010001139">
    <property type="protein sequence ID" value="CAE6459511.1"/>
    <property type="molecule type" value="Genomic_DNA"/>
</dbReference>
<dbReference type="PROSITE" id="PS50011">
    <property type="entry name" value="PROTEIN_KINASE_DOM"/>
    <property type="match status" value="1"/>
</dbReference>
<dbReference type="InterPro" id="IPR001245">
    <property type="entry name" value="Ser-Thr/Tyr_kinase_cat_dom"/>
</dbReference>
<dbReference type="PANTHER" id="PTHR44329:SF214">
    <property type="entry name" value="PROTEIN KINASE DOMAIN-CONTAINING PROTEIN"/>
    <property type="match status" value="1"/>
</dbReference>
<feature type="region of interest" description="Disordered" evidence="1">
    <location>
        <begin position="1"/>
        <end position="33"/>
    </location>
</feature>
<dbReference type="AlphaFoldDB" id="A0A8H3BJU9"/>
<name>A0A8H3BJU9_9AGAM</name>
<dbReference type="Gene3D" id="1.10.510.10">
    <property type="entry name" value="Transferase(Phosphotransferase) domain 1"/>
    <property type="match status" value="1"/>
</dbReference>
<accession>A0A8H3BJU9</accession>
<dbReference type="PROSITE" id="PS00108">
    <property type="entry name" value="PROTEIN_KINASE_ST"/>
    <property type="match status" value="1"/>
</dbReference>
<proteinExistence type="predicted"/>
<dbReference type="SMART" id="SM00220">
    <property type="entry name" value="S_TKc"/>
    <property type="match status" value="1"/>
</dbReference>
<evidence type="ECO:0000313" key="4">
    <source>
        <dbReference type="Proteomes" id="UP000663861"/>
    </source>
</evidence>
<dbReference type="Proteomes" id="UP000663861">
    <property type="component" value="Unassembled WGS sequence"/>
</dbReference>
<dbReference type="PRINTS" id="PR00109">
    <property type="entry name" value="TYRKINASE"/>
</dbReference>
<comment type="caution">
    <text evidence="3">The sequence shown here is derived from an EMBL/GenBank/DDBJ whole genome shotgun (WGS) entry which is preliminary data.</text>
</comment>
<evidence type="ECO:0000256" key="1">
    <source>
        <dbReference type="SAM" id="MobiDB-lite"/>
    </source>
</evidence>
<dbReference type="InterPro" id="IPR051681">
    <property type="entry name" value="Ser/Thr_Kinases-Pseudokinases"/>
</dbReference>
<dbReference type="InterPro" id="IPR000719">
    <property type="entry name" value="Prot_kinase_dom"/>
</dbReference>
<dbReference type="SUPFAM" id="SSF56112">
    <property type="entry name" value="Protein kinase-like (PK-like)"/>
    <property type="match status" value="1"/>
</dbReference>